<reference evidence="2 3" key="1">
    <citation type="journal article" date="2013" name="Genome Announc.">
        <title>Genome Sequence of Streptomyces violaceusniger Strain SPC6, a Halotolerant Streptomycete That Exhibits Rapid Growth and Development.</title>
        <authorList>
            <person name="Chen X."/>
            <person name="Zhang B."/>
            <person name="Zhang W."/>
            <person name="Wu X."/>
            <person name="Zhang M."/>
            <person name="Chen T."/>
            <person name="Liu G."/>
            <person name="Dyson P."/>
        </authorList>
    </citation>
    <scope>NUCLEOTIDE SEQUENCE [LARGE SCALE GENOMIC DNA]</scope>
    <source>
        <strain evidence="2 3">SPC6</strain>
    </source>
</reference>
<protein>
    <submittedName>
        <fullName evidence="2">Uncharacterized protein</fullName>
    </submittedName>
</protein>
<feature type="region of interest" description="Disordered" evidence="1">
    <location>
        <begin position="1"/>
        <end position="68"/>
    </location>
</feature>
<organism evidence="2 3">
    <name type="scientific">Streptomyces thermolilacinus SPC6</name>
    <dbReference type="NCBI Taxonomy" id="1306406"/>
    <lineage>
        <taxon>Bacteria</taxon>
        <taxon>Bacillati</taxon>
        <taxon>Actinomycetota</taxon>
        <taxon>Actinomycetes</taxon>
        <taxon>Kitasatosporales</taxon>
        <taxon>Streptomycetaceae</taxon>
        <taxon>Streptomyces</taxon>
    </lineage>
</organism>
<keyword evidence="3" id="KW-1185">Reference proteome</keyword>
<sequence length="68" mass="7148">MAATRGRDRLPLLSDYPAFPGRPTGTPGQPRPARTGLGARPHRLRLPVPPSRAGAAPPLAQQGRVGHP</sequence>
<evidence type="ECO:0000313" key="2">
    <source>
        <dbReference type="EMBL" id="OEJ97421.1"/>
    </source>
</evidence>
<name>A0A1D3DYL1_9ACTN</name>
<evidence type="ECO:0000256" key="1">
    <source>
        <dbReference type="SAM" id="MobiDB-lite"/>
    </source>
</evidence>
<gene>
    <name evidence="2" type="ORF">J116_026160</name>
</gene>
<accession>A0A1D3DYL1</accession>
<dbReference type="AlphaFoldDB" id="A0A1D3DYL1"/>
<evidence type="ECO:0000313" key="3">
    <source>
        <dbReference type="Proteomes" id="UP000095329"/>
    </source>
</evidence>
<comment type="caution">
    <text evidence="2">The sequence shown here is derived from an EMBL/GenBank/DDBJ whole genome shotgun (WGS) entry which is preliminary data.</text>
</comment>
<proteinExistence type="predicted"/>
<feature type="compositionally biased region" description="Basic and acidic residues" evidence="1">
    <location>
        <begin position="1"/>
        <end position="10"/>
    </location>
</feature>
<dbReference type="EMBL" id="ASHX02000001">
    <property type="protein sequence ID" value="OEJ97421.1"/>
    <property type="molecule type" value="Genomic_DNA"/>
</dbReference>
<dbReference type="Proteomes" id="UP000095329">
    <property type="component" value="Unassembled WGS sequence"/>
</dbReference>
<feature type="compositionally biased region" description="Low complexity" evidence="1">
    <location>
        <begin position="21"/>
        <end position="36"/>
    </location>
</feature>